<dbReference type="Pfam" id="PF07040">
    <property type="entry name" value="DUF1326"/>
    <property type="match status" value="1"/>
</dbReference>
<reference evidence="1" key="1">
    <citation type="submission" date="2020-02" db="EMBL/GenBank/DDBJ databases">
        <authorList>
            <person name="Meier V. D."/>
        </authorList>
    </citation>
    <scope>NUCLEOTIDE SEQUENCE</scope>
    <source>
        <strain evidence="1">AVDCRST_MAG70</strain>
    </source>
</reference>
<proteinExistence type="predicted"/>
<organism evidence="1">
    <name type="scientific">uncultured Thermomicrobiales bacterium</name>
    <dbReference type="NCBI Taxonomy" id="1645740"/>
    <lineage>
        <taxon>Bacteria</taxon>
        <taxon>Pseudomonadati</taxon>
        <taxon>Thermomicrobiota</taxon>
        <taxon>Thermomicrobia</taxon>
        <taxon>Thermomicrobiales</taxon>
        <taxon>environmental samples</taxon>
    </lineage>
</organism>
<protein>
    <recommendedName>
        <fullName evidence="2">DUF1326 domain-containing protein</fullName>
    </recommendedName>
</protein>
<accession>A0A6J4ULJ6</accession>
<sequence>MATGTIPTWHLTGKMIQACNCEYGCPCEFNAPPSHGHCHGTWSWHIEEGRFGEVDLAGVHFAAACKWPGAIHEGNGEVLPILDDRMTPEQTAAVGTLLGGEAGGPWAIIASTLTKVHEPKLVPWDFTFDGSDTQMRAGDVLTMELTPIRNPVTNEIFEAKVVLPTGFTSKALNHATTSSFSVRDAVSYDYTGKDSAWGDFSYSGPA</sequence>
<evidence type="ECO:0000313" key="1">
    <source>
        <dbReference type="EMBL" id="CAA9554217.1"/>
    </source>
</evidence>
<gene>
    <name evidence="1" type="ORF">AVDCRST_MAG70-1165</name>
</gene>
<dbReference type="InterPro" id="IPR014581">
    <property type="entry name" value="UCP033303"/>
</dbReference>
<dbReference type="InterPro" id="IPR009758">
    <property type="entry name" value="DUF1326"/>
</dbReference>
<dbReference type="EMBL" id="CADCWH010000183">
    <property type="protein sequence ID" value="CAA9554217.1"/>
    <property type="molecule type" value="Genomic_DNA"/>
</dbReference>
<dbReference type="PIRSF" id="PIRSF033303">
    <property type="entry name" value="UCP033303"/>
    <property type="match status" value="1"/>
</dbReference>
<dbReference type="AlphaFoldDB" id="A0A6J4ULJ6"/>
<name>A0A6J4ULJ6_9BACT</name>
<evidence type="ECO:0008006" key="2">
    <source>
        <dbReference type="Google" id="ProtNLM"/>
    </source>
</evidence>